<dbReference type="InterPro" id="IPR027806">
    <property type="entry name" value="HARBI1_dom"/>
</dbReference>
<evidence type="ECO:0000313" key="4">
    <source>
        <dbReference type="EMBL" id="ETV89801.1"/>
    </source>
</evidence>
<dbReference type="VEuPathDB" id="FungiDB:H310_15368"/>
<comment type="cofactor">
    <cofactor evidence="1">
        <name>a divalent metal cation</name>
        <dbReference type="ChEBI" id="CHEBI:60240"/>
    </cofactor>
</comment>
<proteinExistence type="predicted"/>
<feature type="domain" description="DDE Tnp4" evidence="3">
    <location>
        <begin position="5"/>
        <end position="85"/>
    </location>
</feature>
<evidence type="ECO:0000256" key="1">
    <source>
        <dbReference type="ARBA" id="ARBA00001968"/>
    </source>
</evidence>
<protein>
    <recommendedName>
        <fullName evidence="3">DDE Tnp4 domain-containing protein</fullName>
    </recommendedName>
</protein>
<organism evidence="4">
    <name type="scientific">Aphanomyces invadans</name>
    <dbReference type="NCBI Taxonomy" id="157072"/>
    <lineage>
        <taxon>Eukaryota</taxon>
        <taxon>Sar</taxon>
        <taxon>Stramenopiles</taxon>
        <taxon>Oomycota</taxon>
        <taxon>Saprolegniomycetes</taxon>
        <taxon>Saprolegniales</taxon>
        <taxon>Verrucalvaceae</taxon>
        <taxon>Aphanomyces</taxon>
    </lineage>
</organism>
<accession>A0A024T893</accession>
<dbReference type="OrthoDB" id="127845at2759"/>
<dbReference type="GeneID" id="20092418"/>
<feature type="non-terminal residue" evidence="4">
    <location>
        <position position="1"/>
    </location>
</feature>
<dbReference type="RefSeq" id="XP_008881566.1">
    <property type="nucleotide sequence ID" value="XM_008883344.1"/>
</dbReference>
<reference evidence="4" key="1">
    <citation type="submission" date="2013-12" db="EMBL/GenBank/DDBJ databases">
        <title>The Genome Sequence of Aphanomyces invadans NJM9701.</title>
        <authorList>
            <consortium name="The Broad Institute Genomics Platform"/>
            <person name="Russ C."/>
            <person name="Tyler B."/>
            <person name="van West P."/>
            <person name="Dieguez-Uribeondo J."/>
            <person name="Young S.K."/>
            <person name="Zeng Q."/>
            <person name="Gargeya S."/>
            <person name="Fitzgerald M."/>
            <person name="Abouelleil A."/>
            <person name="Alvarado L."/>
            <person name="Chapman S.B."/>
            <person name="Gainer-Dewar J."/>
            <person name="Goldberg J."/>
            <person name="Griggs A."/>
            <person name="Gujja S."/>
            <person name="Hansen M."/>
            <person name="Howarth C."/>
            <person name="Imamovic A."/>
            <person name="Ireland A."/>
            <person name="Larimer J."/>
            <person name="McCowan C."/>
            <person name="Murphy C."/>
            <person name="Pearson M."/>
            <person name="Poon T.W."/>
            <person name="Priest M."/>
            <person name="Roberts A."/>
            <person name="Saif S."/>
            <person name="Shea T."/>
            <person name="Sykes S."/>
            <person name="Wortman J."/>
            <person name="Nusbaum C."/>
            <person name="Birren B."/>
        </authorList>
    </citation>
    <scope>NUCLEOTIDE SEQUENCE [LARGE SCALE GENOMIC DNA]</scope>
    <source>
        <strain evidence="4">NJM9701</strain>
    </source>
</reference>
<dbReference type="EMBL" id="KI914349">
    <property type="protein sequence ID" value="ETV89801.1"/>
    <property type="molecule type" value="Genomic_DNA"/>
</dbReference>
<dbReference type="AlphaFoldDB" id="A0A024T893"/>
<gene>
    <name evidence="4" type="ORF">H310_15368</name>
</gene>
<dbReference type="STRING" id="157072.A0A024T893"/>
<dbReference type="GO" id="GO:0046872">
    <property type="term" value="F:metal ion binding"/>
    <property type="evidence" value="ECO:0007669"/>
    <property type="project" value="UniProtKB-KW"/>
</dbReference>
<name>A0A024T893_9STRA</name>
<dbReference type="Pfam" id="PF13359">
    <property type="entry name" value="DDE_Tnp_4"/>
    <property type="match status" value="1"/>
</dbReference>
<sequence length="116" mass="13133">GDVRYVIYGDPAYGINDVIVCGFKGARLDEYQAEFNRQMSSVRVSVEWGFGVVRNLWTFVDYKNGQKLWLQAVGVQYAVAVILTNIHTCMKRGNQISSYFGVMPPTAEEYLHVKST</sequence>
<keyword evidence="2" id="KW-0479">Metal-binding</keyword>
<evidence type="ECO:0000259" key="3">
    <source>
        <dbReference type="Pfam" id="PF13359"/>
    </source>
</evidence>
<evidence type="ECO:0000256" key="2">
    <source>
        <dbReference type="ARBA" id="ARBA00022723"/>
    </source>
</evidence>